<comment type="caution">
    <text evidence="1">The sequence shown here is derived from an EMBL/GenBank/DDBJ whole genome shotgun (WGS) entry which is preliminary data.</text>
</comment>
<protein>
    <submittedName>
        <fullName evidence="1">Uncharacterized protein</fullName>
    </submittedName>
</protein>
<gene>
    <name evidence="1" type="ORF">GCM10009105_24570</name>
</gene>
<reference evidence="1 2" key="1">
    <citation type="journal article" date="2019" name="Int. J. Syst. Evol. Microbiol.">
        <title>The Global Catalogue of Microorganisms (GCM) 10K type strain sequencing project: providing services to taxonomists for standard genome sequencing and annotation.</title>
        <authorList>
            <consortium name="The Broad Institute Genomics Platform"/>
            <consortium name="The Broad Institute Genome Sequencing Center for Infectious Disease"/>
            <person name="Wu L."/>
            <person name="Ma J."/>
        </authorList>
    </citation>
    <scope>NUCLEOTIDE SEQUENCE [LARGE SCALE GENOMIC DNA]</scope>
    <source>
        <strain evidence="1 2">JCM 15421</strain>
    </source>
</reference>
<dbReference type="EMBL" id="BAAAEU010000015">
    <property type="protein sequence ID" value="GAA0717503.1"/>
    <property type="molecule type" value="Genomic_DNA"/>
</dbReference>
<dbReference type="Proteomes" id="UP001501523">
    <property type="component" value="Unassembled WGS sequence"/>
</dbReference>
<organism evidence="1 2">
    <name type="scientific">Dokdonella soli</name>
    <dbReference type="NCBI Taxonomy" id="529810"/>
    <lineage>
        <taxon>Bacteria</taxon>
        <taxon>Pseudomonadati</taxon>
        <taxon>Pseudomonadota</taxon>
        <taxon>Gammaproteobacteria</taxon>
        <taxon>Lysobacterales</taxon>
        <taxon>Rhodanobacteraceae</taxon>
        <taxon>Dokdonella</taxon>
    </lineage>
</organism>
<evidence type="ECO:0000313" key="1">
    <source>
        <dbReference type="EMBL" id="GAA0717503.1"/>
    </source>
</evidence>
<accession>A0ABN1IML1</accession>
<keyword evidence="2" id="KW-1185">Reference proteome</keyword>
<evidence type="ECO:0000313" key="2">
    <source>
        <dbReference type="Proteomes" id="UP001501523"/>
    </source>
</evidence>
<sequence>MLGLDVRLTVAIEWTLDRSALELIIRVRPEFGEDHAGEGEPADPG</sequence>
<name>A0ABN1IML1_9GAMM</name>
<proteinExistence type="predicted"/>